<reference evidence="3" key="1">
    <citation type="journal article" date="2019" name="Int. J. Syst. Evol. Microbiol.">
        <title>The Global Catalogue of Microorganisms (GCM) 10K type strain sequencing project: providing services to taxonomists for standard genome sequencing and annotation.</title>
        <authorList>
            <consortium name="The Broad Institute Genomics Platform"/>
            <consortium name="The Broad Institute Genome Sequencing Center for Infectious Disease"/>
            <person name="Wu L."/>
            <person name="Ma J."/>
        </authorList>
    </citation>
    <scope>NUCLEOTIDE SEQUENCE [LARGE SCALE GENOMIC DNA]</scope>
    <source>
        <strain evidence="3">JCM 17978</strain>
    </source>
</reference>
<keyword evidence="3" id="KW-1185">Reference proteome</keyword>
<name>A0ABW0CB28_9FLAO</name>
<dbReference type="RefSeq" id="WP_376861855.1">
    <property type="nucleotide sequence ID" value="NZ_JBHSLA010000006.1"/>
</dbReference>
<keyword evidence="1" id="KW-0732">Signal</keyword>
<proteinExistence type="predicted"/>
<dbReference type="SUPFAM" id="SSF48452">
    <property type="entry name" value="TPR-like"/>
    <property type="match status" value="1"/>
</dbReference>
<evidence type="ECO:0008006" key="4">
    <source>
        <dbReference type="Google" id="ProtNLM"/>
    </source>
</evidence>
<dbReference type="EMBL" id="JBHSLA010000006">
    <property type="protein sequence ID" value="MFC5196435.1"/>
    <property type="molecule type" value="Genomic_DNA"/>
</dbReference>
<sequence>MKFLFTPVFLLFLALPVFSQSDAEIGAIYVEKSEASLLEGDLDSALEYFSKARRYIKEIEDSNVARVGAMVSNEVRDYTKAKILTQLYFDLNPDNKTSEYQDMLLMYVNIEEAMEAIAIEDEKLRLEKLEQERQQRRLDSLTAIWTAEYETFLINMDSISAFNSYNIAVYFKGGNVGIMDHLGQVLVEANTYKDAIEYDGFVLLLDNVEHPTRIYAYNAASKDGYQLPSVTQFLPQAYDFGHVMLPRSNGMLVTYPSNANNVFIYDLNTKKYMANPDMEDQLKTMKKNDIIDRFNGDLEIRMDKNWYTIGNALGGGLHPIYNSKKDLHGFLNTYNGKMFDASYYKFVGPFCSGKYQIIEDGNSLWIDTEGVKFETLENKSGTYSGNSKFVKNTNGTFQILKEVDGKDHLIFKDKSLVVLEDFLIKNNVGNSGAQK</sequence>
<feature type="chain" id="PRO_5047342965" description="WG containing repeat-containing protein" evidence="1">
    <location>
        <begin position="20"/>
        <end position="435"/>
    </location>
</feature>
<evidence type="ECO:0000313" key="3">
    <source>
        <dbReference type="Proteomes" id="UP001596162"/>
    </source>
</evidence>
<feature type="signal peptide" evidence="1">
    <location>
        <begin position="1"/>
        <end position="19"/>
    </location>
</feature>
<protein>
    <recommendedName>
        <fullName evidence="4">WG containing repeat-containing protein</fullName>
    </recommendedName>
</protein>
<dbReference type="InterPro" id="IPR011990">
    <property type="entry name" value="TPR-like_helical_dom_sf"/>
</dbReference>
<dbReference type="Proteomes" id="UP001596162">
    <property type="component" value="Unassembled WGS sequence"/>
</dbReference>
<evidence type="ECO:0000256" key="1">
    <source>
        <dbReference type="SAM" id="SignalP"/>
    </source>
</evidence>
<comment type="caution">
    <text evidence="2">The sequence shown here is derived from an EMBL/GenBank/DDBJ whole genome shotgun (WGS) entry which is preliminary data.</text>
</comment>
<organism evidence="2 3">
    <name type="scientific">Bizionia hallyeonensis</name>
    <dbReference type="NCBI Taxonomy" id="1123757"/>
    <lineage>
        <taxon>Bacteria</taxon>
        <taxon>Pseudomonadati</taxon>
        <taxon>Bacteroidota</taxon>
        <taxon>Flavobacteriia</taxon>
        <taxon>Flavobacteriales</taxon>
        <taxon>Flavobacteriaceae</taxon>
        <taxon>Bizionia</taxon>
    </lineage>
</organism>
<accession>A0ABW0CB28</accession>
<evidence type="ECO:0000313" key="2">
    <source>
        <dbReference type="EMBL" id="MFC5196435.1"/>
    </source>
</evidence>
<gene>
    <name evidence="2" type="ORF">ACFPH8_13930</name>
</gene>